<dbReference type="PATRIC" id="fig|1208365.4.peg.270"/>
<dbReference type="AlphaFoldDB" id="K6H489"/>
<comment type="caution">
    <text evidence="2">The sequence shown here is derived from an EMBL/GenBank/DDBJ whole genome shotgun (WGS) entry which is preliminary data.</text>
</comment>
<evidence type="ECO:0000259" key="1">
    <source>
        <dbReference type="Pfam" id="PF09423"/>
    </source>
</evidence>
<reference evidence="2 3" key="1">
    <citation type="submission" date="2012-09" db="EMBL/GenBank/DDBJ databases">
        <authorList>
            <person name="Dupont C.L."/>
            <person name="Rusch D.B."/>
            <person name="Lombardo M.-J."/>
            <person name="Novotny M."/>
            <person name="Yee-Greenbaum J."/>
            <person name="Laskin R."/>
        </authorList>
    </citation>
    <scope>NUCLEOTIDE SEQUENCE [LARGE SCALE GENOMIC DNA]</scope>
    <source>
        <strain evidence="2">SAR86E</strain>
    </source>
</reference>
<evidence type="ECO:0000313" key="2">
    <source>
        <dbReference type="EMBL" id="EKO37313.1"/>
    </source>
</evidence>
<proteinExistence type="predicted"/>
<dbReference type="PANTHER" id="PTHR33987">
    <property type="entry name" value="CALCINEURIN-LIKE METALLO-PHOSPHOESTERASE SUPERFAMILY PROTEIN"/>
    <property type="match status" value="1"/>
</dbReference>
<dbReference type="PANTHER" id="PTHR33987:SF1">
    <property type="entry name" value="CALCINEURIN-LIKE METALLO-PHOSPHOESTERASE SUPERFAMILY PROTEIN"/>
    <property type="match status" value="1"/>
</dbReference>
<organism evidence="2 3">
    <name type="scientific">SAR86 cluster bacterium SAR86E</name>
    <dbReference type="NCBI Taxonomy" id="1208365"/>
    <lineage>
        <taxon>Bacteria</taxon>
        <taxon>Pseudomonadati</taxon>
        <taxon>Pseudomonadota</taxon>
        <taxon>Gammaproteobacteria</taxon>
        <taxon>SAR86 cluster</taxon>
    </lineage>
</organism>
<dbReference type="SUPFAM" id="SSF56300">
    <property type="entry name" value="Metallo-dependent phosphatases"/>
    <property type="match status" value="1"/>
</dbReference>
<name>K6H489_9GAMM</name>
<dbReference type="InterPro" id="IPR018946">
    <property type="entry name" value="PhoD-like_MPP"/>
</dbReference>
<dbReference type="STRING" id="1208365.B273_0270"/>
<dbReference type="Gene3D" id="3.60.21.70">
    <property type="entry name" value="PhoD-like phosphatase"/>
    <property type="match status" value="1"/>
</dbReference>
<feature type="domain" description="PhoD-like phosphatase metallophosphatase" evidence="1">
    <location>
        <begin position="25"/>
        <end position="265"/>
    </location>
</feature>
<accession>K6H489</accession>
<dbReference type="EMBL" id="AMWX01000001">
    <property type="protein sequence ID" value="EKO37313.1"/>
    <property type="molecule type" value="Genomic_DNA"/>
</dbReference>
<dbReference type="Proteomes" id="UP000010310">
    <property type="component" value="Unassembled WGS sequence"/>
</dbReference>
<dbReference type="CDD" id="cd07389">
    <property type="entry name" value="MPP_PhoD"/>
    <property type="match status" value="1"/>
</dbReference>
<evidence type="ECO:0000313" key="3">
    <source>
        <dbReference type="Proteomes" id="UP000010310"/>
    </source>
</evidence>
<sequence>MIAPINVYAYKYGLGSCLDQDREQNIWSSIKNEDLDGFIFLGDNVYGDMPNGKLSKMQKAYQTQKKRLPKWLLDKEIIAIWDDHDFGLNDGGGDYPLKKEAEKMFLNFWNIPNSDLRRNREGIYFRQTNDVEGVKIEIIGLDTRYFRSKLIKSKNVYTKNNNPKATILGQDQWLWLESSLSSSNADAIIILSSIQILATNHPYEKWDNFPLERKRLLDLIADKAKNKTVILISGDRHKSGIYQNKNFVEITASSLNRQASPGEETDPLLIGKTFRMKNYGILDIEPSENKITLSIHDKNGMMVNSKIINIHQER</sequence>
<dbReference type="Pfam" id="PF09423">
    <property type="entry name" value="PhoD"/>
    <property type="match status" value="1"/>
</dbReference>
<protein>
    <submittedName>
        <fullName evidence="2">PhoD-like phosphatase domain protein</fullName>
    </submittedName>
</protein>
<gene>
    <name evidence="2" type="ORF">B273_0270</name>
</gene>
<dbReference type="InterPro" id="IPR029052">
    <property type="entry name" value="Metallo-depent_PP-like"/>
</dbReference>
<dbReference type="InterPro" id="IPR038607">
    <property type="entry name" value="PhoD-like_sf"/>
</dbReference>
<keyword evidence="3" id="KW-1185">Reference proteome</keyword>